<dbReference type="Proteomes" id="UP000034407">
    <property type="component" value="Unassembled WGS sequence"/>
</dbReference>
<accession>A0A0M3DDR7</accession>
<keyword evidence="4" id="KW-1185">Reference proteome</keyword>
<dbReference type="SUPFAM" id="SSF89447">
    <property type="entry name" value="AbrB/MazE/MraZ-like"/>
    <property type="match status" value="1"/>
</dbReference>
<dbReference type="Pfam" id="PF04014">
    <property type="entry name" value="MazE_antitoxin"/>
    <property type="match status" value="1"/>
</dbReference>
<organism evidence="3 4">
    <name type="scientific">Paraclostridium benzoelyticum</name>
    <dbReference type="NCBI Taxonomy" id="1629550"/>
    <lineage>
        <taxon>Bacteria</taxon>
        <taxon>Bacillati</taxon>
        <taxon>Bacillota</taxon>
        <taxon>Clostridia</taxon>
        <taxon>Peptostreptococcales</taxon>
        <taxon>Peptostreptococcaceae</taxon>
        <taxon>Paraclostridium</taxon>
    </lineage>
</organism>
<dbReference type="AlphaFoldDB" id="A0A0M3DDR7"/>
<dbReference type="Gene3D" id="2.10.260.10">
    <property type="match status" value="1"/>
</dbReference>
<dbReference type="GO" id="GO:0003677">
    <property type="term" value="F:DNA binding"/>
    <property type="evidence" value="ECO:0007669"/>
    <property type="project" value="UniProtKB-UniRule"/>
</dbReference>
<gene>
    <name evidence="3" type="ORF">VN21_14190</name>
</gene>
<dbReference type="NCBIfam" id="TIGR01439">
    <property type="entry name" value="lp_hng_hel_AbrB"/>
    <property type="match status" value="1"/>
</dbReference>
<keyword evidence="1" id="KW-0238">DNA-binding</keyword>
<evidence type="ECO:0000259" key="2">
    <source>
        <dbReference type="PROSITE" id="PS51740"/>
    </source>
</evidence>
<feature type="domain" description="SpoVT-AbrB" evidence="2">
    <location>
        <begin position="11"/>
        <end position="56"/>
    </location>
</feature>
<dbReference type="PROSITE" id="PS51740">
    <property type="entry name" value="SPOVT_ABRB"/>
    <property type="match status" value="1"/>
</dbReference>
<dbReference type="PATRIC" id="fig|1629550.3.peg.2309"/>
<reference evidence="3 4" key="1">
    <citation type="submission" date="2015-04" db="EMBL/GenBank/DDBJ databases">
        <title>Microcin producing Clostridium sp. JC272T.</title>
        <authorList>
            <person name="Jyothsna T."/>
            <person name="Sasikala C."/>
            <person name="Ramana C."/>
        </authorList>
    </citation>
    <scope>NUCLEOTIDE SEQUENCE [LARGE SCALE GENOMIC DNA]</scope>
    <source>
        <strain evidence="3 4">JC272</strain>
    </source>
</reference>
<comment type="caution">
    <text evidence="3">The sequence shown here is derived from an EMBL/GenBank/DDBJ whole genome shotgun (WGS) entry which is preliminary data.</text>
</comment>
<dbReference type="SMART" id="SM00966">
    <property type="entry name" value="SpoVT_AbrB"/>
    <property type="match status" value="1"/>
</dbReference>
<evidence type="ECO:0000313" key="4">
    <source>
        <dbReference type="Proteomes" id="UP000034407"/>
    </source>
</evidence>
<protein>
    <recommendedName>
        <fullName evidence="2">SpoVT-AbrB domain-containing protein</fullName>
    </recommendedName>
</protein>
<dbReference type="InterPro" id="IPR037914">
    <property type="entry name" value="SpoVT-AbrB_sf"/>
</dbReference>
<name>A0A0M3DDR7_9FIRM</name>
<proteinExistence type="predicted"/>
<sequence length="89" mass="10329">MKKNSKDLAVGVNRNIDDLGRVVLPKEMRDKLNLKKNSPVSIKLFKDYIKIEKAITTCSFCSSEENIEYYKELPICKSCLKEIIEKFNK</sequence>
<dbReference type="RefSeq" id="WP_046823840.1">
    <property type="nucleotide sequence ID" value="NZ_JBCLWQ010000005.1"/>
</dbReference>
<dbReference type="OrthoDB" id="9782993at2"/>
<dbReference type="InterPro" id="IPR007159">
    <property type="entry name" value="SpoVT-AbrB_dom"/>
</dbReference>
<evidence type="ECO:0000256" key="1">
    <source>
        <dbReference type="PROSITE-ProRule" id="PRU01076"/>
    </source>
</evidence>
<dbReference type="EMBL" id="LBBT01000280">
    <property type="protein sequence ID" value="KKY00428.1"/>
    <property type="molecule type" value="Genomic_DNA"/>
</dbReference>
<evidence type="ECO:0000313" key="3">
    <source>
        <dbReference type="EMBL" id="KKY00428.1"/>
    </source>
</evidence>